<feature type="region of interest" description="Disordered" evidence="9">
    <location>
        <begin position="1"/>
        <end position="51"/>
    </location>
</feature>
<feature type="compositionally biased region" description="Acidic residues" evidence="9">
    <location>
        <begin position="174"/>
        <end position="183"/>
    </location>
</feature>
<reference evidence="12" key="1">
    <citation type="submission" date="2025-08" db="UniProtKB">
        <authorList>
            <consortium name="RefSeq"/>
        </authorList>
    </citation>
    <scope>IDENTIFICATION</scope>
</reference>
<dbReference type="PANTHER" id="PTHR11703:SF0">
    <property type="entry name" value="DEOXYHYPUSINE SYNTHASE"/>
    <property type="match status" value="1"/>
</dbReference>
<evidence type="ECO:0000256" key="8">
    <source>
        <dbReference type="ARBA" id="ARBA00023256"/>
    </source>
</evidence>
<dbReference type="PANTHER" id="PTHR11703">
    <property type="entry name" value="DEOXYHYPUSINE SYNTHASE"/>
    <property type="match status" value="1"/>
</dbReference>
<feature type="compositionally biased region" description="Basic and acidic residues" evidence="9">
    <location>
        <begin position="124"/>
        <end position="154"/>
    </location>
</feature>
<evidence type="ECO:0000256" key="9">
    <source>
        <dbReference type="SAM" id="MobiDB-lite"/>
    </source>
</evidence>
<protein>
    <recommendedName>
        <fullName evidence="5">deoxyhypusine synthase</fullName>
        <ecNumber evidence="5">2.5.1.46</ecNumber>
    </recommendedName>
</protein>
<keyword evidence="6" id="KW-0808">Transferase</keyword>
<keyword evidence="11" id="KW-1185">Reference proteome</keyword>
<organism evidence="11 12">
    <name type="scientific">Cyclospora cayetanensis</name>
    <dbReference type="NCBI Taxonomy" id="88456"/>
    <lineage>
        <taxon>Eukaryota</taxon>
        <taxon>Sar</taxon>
        <taxon>Alveolata</taxon>
        <taxon>Apicomplexa</taxon>
        <taxon>Conoidasida</taxon>
        <taxon>Coccidia</taxon>
        <taxon>Eucoccidiorida</taxon>
        <taxon>Eimeriorina</taxon>
        <taxon>Eimeriidae</taxon>
        <taxon>Cyclospora</taxon>
    </lineage>
</organism>
<evidence type="ECO:0000256" key="1">
    <source>
        <dbReference type="ARBA" id="ARBA00000952"/>
    </source>
</evidence>
<dbReference type="AlphaFoldDB" id="A0A6P6RVJ2"/>
<evidence type="ECO:0000256" key="10">
    <source>
        <dbReference type="SAM" id="Phobius"/>
    </source>
</evidence>
<feature type="region of interest" description="Disordered" evidence="9">
    <location>
        <begin position="123"/>
        <end position="200"/>
    </location>
</feature>
<comment type="similarity">
    <text evidence="4">Belongs to the deoxyhypusine synthase family.</text>
</comment>
<dbReference type="InterPro" id="IPR002773">
    <property type="entry name" value="Deoxyhypusine_synthase"/>
</dbReference>
<comment type="cofactor">
    <cofactor evidence="2">
        <name>NAD(+)</name>
        <dbReference type="ChEBI" id="CHEBI:57540"/>
    </cofactor>
</comment>
<dbReference type="OrthoDB" id="294378at2759"/>
<evidence type="ECO:0000313" key="11">
    <source>
        <dbReference type="Proteomes" id="UP000515125"/>
    </source>
</evidence>
<feature type="compositionally biased region" description="Low complexity" evidence="9">
    <location>
        <begin position="164"/>
        <end position="173"/>
    </location>
</feature>
<feature type="compositionally biased region" description="Polar residues" evidence="9">
    <location>
        <begin position="27"/>
        <end position="37"/>
    </location>
</feature>
<dbReference type="Pfam" id="PF01916">
    <property type="entry name" value="DS"/>
    <property type="match status" value="1"/>
</dbReference>
<keyword evidence="10" id="KW-0472">Membrane</keyword>
<dbReference type="EC" id="2.5.1.46" evidence="5"/>
<sequence>MSQGQKSSDAIGEEGFSSAALPLHSGANESARTATSHDVSEDPQTVYGKTYTTPSSFPAAATAAVLQPSVPLPVDTLHVKGVTWSATPSLEGLATSLLTTGFQATHLGRAIEVVNAMLDWQPPTKEERRRQKESRKAEKDRRKQVREILREHGLPTEIDGSGGSEDSCSSEDSYSSEEEEDMPSEQHGNQQQSEQQLVLRPKKQDRCSIWLSFTSNMISSGLREAFVFLAKHKMIVAAVTSAGGVEEDIIKCLGPTVVGDFALKGSVLRRKGWNRIGNLIVPNENYCKFEDWLQPHLDRLLQRQQEREVVLTPSDITRYLGEAIETHPRHEESFLYWCWKNDIPVFCPGLTDGSLGDNIFFHTYRNPGLVVDVAKDVRRANDLAAGSRCSGLLILGGGLPKHHTCNAHLMKNGAEFAVYLNSASDFDGSDSGARPDEAVSWGKIKVNGNHVKVTADATLTFPLLVAATFARRHFQKQQQQLNFYPAAICLAVAATVYYVIRIIYVAVLRRGGGAIEKPGDNKVYKFQAKQQGGVVYCEQRSCQCRITGCASDPVWSWLTKALQGQA</sequence>
<evidence type="ECO:0000256" key="5">
    <source>
        <dbReference type="ARBA" id="ARBA00012683"/>
    </source>
</evidence>
<comment type="pathway">
    <text evidence="3">Protein modification; eIF5A hypusination.</text>
</comment>
<dbReference type="FunFam" id="3.40.910.10:FF:000001">
    <property type="entry name" value="Probable deoxyhypusine synthase"/>
    <property type="match status" value="1"/>
</dbReference>
<evidence type="ECO:0000313" key="12">
    <source>
        <dbReference type="RefSeq" id="XP_026191878.1"/>
    </source>
</evidence>
<evidence type="ECO:0000256" key="4">
    <source>
        <dbReference type="ARBA" id="ARBA00009892"/>
    </source>
</evidence>
<dbReference type="SUPFAM" id="SSF52467">
    <property type="entry name" value="DHS-like NAD/FAD-binding domain"/>
    <property type="match status" value="2"/>
</dbReference>
<proteinExistence type="inferred from homology"/>
<accession>A0A6P6RVJ2</accession>
<dbReference type="RefSeq" id="XP_026191878.1">
    <property type="nucleotide sequence ID" value="XM_026336093.1"/>
</dbReference>
<dbReference type="InterPro" id="IPR036982">
    <property type="entry name" value="Deoxyhypusine_synthase_sf"/>
</dbReference>
<keyword evidence="7" id="KW-0520">NAD</keyword>
<dbReference type="GeneID" id="34621763"/>
<dbReference type="Gene3D" id="3.40.910.10">
    <property type="entry name" value="Deoxyhypusine synthase"/>
    <property type="match status" value="2"/>
</dbReference>
<evidence type="ECO:0000256" key="6">
    <source>
        <dbReference type="ARBA" id="ARBA00022679"/>
    </source>
</evidence>
<dbReference type="InterPro" id="IPR029035">
    <property type="entry name" value="DHS-like_NAD/FAD-binding_dom"/>
</dbReference>
<comment type="catalytic activity">
    <reaction evidence="1">
        <text>[eIF5A protein]-L-lysine + spermidine = [eIF5A protein]-deoxyhypusine + propane-1,3-diamine</text>
        <dbReference type="Rhea" id="RHEA:33299"/>
        <dbReference type="Rhea" id="RHEA-COMP:10143"/>
        <dbReference type="Rhea" id="RHEA-COMP:10144"/>
        <dbReference type="ChEBI" id="CHEBI:29969"/>
        <dbReference type="ChEBI" id="CHEBI:57484"/>
        <dbReference type="ChEBI" id="CHEBI:57834"/>
        <dbReference type="ChEBI" id="CHEBI:82657"/>
        <dbReference type="EC" id="2.5.1.46"/>
    </reaction>
</comment>
<feature type="compositionally biased region" description="Low complexity" evidence="9">
    <location>
        <begin position="185"/>
        <end position="196"/>
    </location>
</feature>
<dbReference type="GO" id="GO:0034038">
    <property type="term" value="F:deoxyhypusine synthase activity"/>
    <property type="evidence" value="ECO:0007669"/>
    <property type="project" value="UniProtKB-EC"/>
</dbReference>
<evidence type="ECO:0000256" key="7">
    <source>
        <dbReference type="ARBA" id="ARBA00023027"/>
    </source>
</evidence>
<name>A0A6P6RVJ2_9EIME</name>
<feature type="transmembrane region" description="Helical" evidence="10">
    <location>
        <begin position="481"/>
        <end position="500"/>
    </location>
</feature>
<dbReference type="Proteomes" id="UP000515125">
    <property type="component" value="Unplaced"/>
</dbReference>
<evidence type="ECO:0000256" key="2">
    <source>
        <dbReference type="ARBA" id="ARBA00001911"/>
    </source>
</evidence>
<keyword evidence="10" id="KW-1133">Transmembrane helix</keyword>
<keyword evidence="8" id="KW-0386">Hypusine biosynthesis</keyword>
<keyword evidence="10" id="KW-0812">Transmembrane</keyword>
<evidence type="ECO:0000256" key="3">
    <source>
        <dbReference type="ARBA" id="ARBA00005041"/>
    </source>
</evidence>
<dbReference type="GO" id="GO:0005737">
    <property type="term" value="C:cytoplasm"/>
    <property type="evidence" value="ECO:0007669"/>
    <property type="project" value="TreeGrafter"/>
</dbReference>
<gene>
    <name evidence="12" type="primary">LOC34621763</name>
</gene>